<reference evidence="2 3" key="1">
    <citation type="submission" date="2016-10" db="EMBL/GenBank/DDBJ databases">
        <authorList>
            <person name="de Groot N.N."/>
        </authorList>
    </citation>
    <scope>NUCLEOTIDE SEQUENCE [LARGE SCALE GENOMIC DNA]</scope>
    <source>
        <strain evidence="2 3">Vu-144</strain>
    </source>
</reference>
<accession>A0A1H3VL91</accession>
<evidence type="ECO:0000313" key="3">
    <source>
        <dbReference type="Proteomes" id="UP000199041"/>
    </source>
</evidence>
<name>A0A1H3VL91_9BACT</name>
<evidence type="ECO:0008006" key="4">
    <source>
        <dbReference type="Google" id="ProtNLM"/>
    </source>
</evidence>
<proteinExistence type="predicted"/>
<feature type="coiled-coil region" evidence="1">
    <location>
        <begin position="6"/>
        <end position="54"/>
    </location>
</feature>
<dbReference type="EMBL" id="FNQY01000001">
    <property type="protein sequence ID" value="SDZ74872.1"/>
    <property type="molecule type" value="Genomic_DNA"/>
</dbReference>
<dbReference type="AlphaFoldDB" id="A0A1H3VL91"/>
<dbReference type="RefSeq" id="WP_091392240.1">
    <property type="nucleotide sequence ID" value="NZ_FNQY01000001.1"/>
</dbReference>
<dbReference type="Proteomes" id="UP000199041">
    <property type="component" value="Unassembled WGS sequence"/>
</dbReference>
<organism evidence="2 3">
    <name type="scientific">Arachidicoccus rhizosphaerae</name>
    <dbReference type="NCBI Taxonomy" id="551991"/>
    <lineage>
        <taxon>Bacteria</taxon>
        <taxon>Pseudomonadati</taxon>
        <taxon>Bacteroidota</taxon>
        <taxon>Chitinophagia</taxon>
        <taxon>Chitinophagales</taxon>
        <taxon>Chitinophagaceae</taxon>
        <taxon>Arachidicoccus</taxon>
    </lineage>
</organism>
<keyword evidence="3" id="KW-1185">Reference proteome</keyword>
<sequence>MEQTALKNLEEKLEQLLKKYQLLQKENKQLKNSLAETQTALAKSQKAYEALQLKLEAGIIAATKTMDEQQQRLLETRIDHYLKEINKCLTLLEA</sequence>
<keyword evidence="1" id="KW-0175">Coiled coil</keyword>
<dbReference type="OrthoDB" id="1467932at2"/>
<evidence type="ECO:0000313" key="2">
    <source>
        <dbReference type="EMBL" id="SDZ74872.1"/>
    </source>
</evidence>
<protein>
    <recommendedName>
        <fullName evidence="4">Cell division protein ZapB</fullName>
    </recommendedName>
</protein>
<dbReference type="STRING" id="551991.SAMN05192529_101200"/>
<evidence type="ECO:0000256" key="1">
    <source>
        <dbReference type="SAM" id="Coils"/>
    </source>
</evidence>
<gene>
    <name evidence="2" type="ORF">SAMN05192529_101200</name>
</gene>